<gene>
    <name evidence="6" type="ordered locus">YPA_3657</name>
</gene>
<dbReference type="Pfam" id="PF00313">
    <property type="entry name" value="CSD"/>
    <property type="match status" value="1"/>
</dbReference>
<sequence>MSLLLSAQVRHPLKDRPRSLHYCGKIIEGNISMSNKMTGLVKWFDAGKGFGFITPADGSKDVFVHFSAIQSNDFKTLDEGQNVEFSIENGAKGPSAVNVIAL</sequence>
<protein>
    <recommendedName>
        <fullName evidence="3">Cold shock-like protein CspB</fullName>
    </recommendedName>
</protein>
<dbReference type="InterPro" id="IPR002059">
    <property type="entry name" value="CSP_DNA-bd"/>
</dbReference>
<dbReference type="InterPro" id="IPR050181">
    <property type="entry name" value="Cold_shock_domain"/>
</dbReference>
<dbReference type="InterPro" id="IPR019844">
    <property type="entry name" value="CSD_CS"/>
</dbReference>
<name>A0A0H2YD48_YERPA</name>
<dbReference type="EMBL" id="CP000308">
    <property type="protein sequence ID" value="ABG15619.1"/>
    <property type="molecule type" value="Genomic_DNA"/>
</dbReference>
<evidence type="ECO:0000256" key="4">
    <source>
        <dbReference type="RuleBase" id="RU000408"/>
    </source>
</evidence>
<dbReference type="GO" id="GO:0003677">
    <property type="term" value="F:DNA binding"/>
    <property type="evidence" value="ECO:0007669"/>
    <property type="project" value="UniProtKB-KW"/>
</dbReference>
<dbReference type="AlphaFoldDB" id="A0A0H2YD48"/>
<dbReference type="SUPFAM" id="SSF50249">
    <property type="entry name" value="Nucleic acid-binding proteins"/>
    <property type="match status" value="1"/>
</dbReference>
<dbReference type="Gene3D" id="2.40.50.140">
    <property type="entry name" value="Nucleic acid-binding proteins"/>
    <property type="match status" value="1"/>
</dbReference>
<reference evidence="6 7" key="1">
    <citation type="journal article" date="2006" name="J. Bacteriol.">
        <title>Complete genome sequence of Yersinia pestis strains Antiqua and Nepal516: evidence of gene reduction in an emerging pathogen.</title>
        <authorList>
            <person name="Chain P.S."/>
            <person name="Hu P."/>
            <person name="Malfatti S.A."/>
            <person name="Radnedge L."/>
            <person name="Larimer F."/>
            <person name="Vergez L.M."/>
            <person name="Worsham P."/>
            <person name="Chu M.C."/>
            <person name="Andersen G.L."/>
        </authorList>
    </citation>
    <scope>NUCLEOTIDE SEQUENCE [LARGE SCALE GENOMIC DNA]</scope>
    <source>
        <strain evidence="6 7">Antiqua</strain>
    </source>
</reference>
<dbReference type="InterPro" id="IPR012340">
    <property type="entry name" value="NA-bd_OB-fold"/>
</dbReference>
<dbReference type="NCBIfam" id="NF007679">
    <property type="entry name" value="PRK10354.1"/>
    <property type="match status" value="1"/>
</dbReference>
<dbReference type="Proteomes" id="UP000001971">
    <property type="component" value="Chromosome"/>
</dbReference>
<keyword evidence="6" id="KW-0238">DNA-binding</keyword>
<dbReference type="KEGG" id="ypa:YPA_3657"/>
<evidence type="ECO:0000313" key="7">
    <source>
        <dbReference type="Proteomes" id="UP000001971"/>
    </source>
</evidence>
<dbReference type="InterPro" id="IPR011129">
    <property type="entry name" value="CSD"/>
</dbReference>
<dbReference type="PROSITE" id="PS00352">
    <property type="entry name" value="CSD_1"/>
    <property type="match status" value="1"/>
</dbReference>
<dbReference type="PRINTS" id="PR00050">
    <property type="entry name" value="COLDSHOCK"/>
</dbReference>
<dbReference type="GO" id="GO:0005829">
    <property type="term" value="C:cytosol"/>
    <property type="evidence" value="ECO:0007669"/>
    <property type="project" value="UniProtKB-ARBA"/>
</dbReference>
<evidence type="ECO:0000259" key="5">
    <source>
        <dbReference type="PROSITE" id="PS51857"/>
    </source>
</evidence>
<evidence type="ECO:0000256" key="1">
    <source>
        <dbReference type="ARBA" id="ARBA00004496"/>
    </source>
</evidence>
<feature type="domain" description="CSD" evidence="5">
    <location>
        <begin position="36"/>
        <end position="101"/>
    </location>
</feature>
<organism evidence="6 7">
    <name type="scientific">Yersinia pestis bv. Antiqua (strain Antiqua)</name>
    <dbReference type="NCBI Taxonomy" id="360102"/>
    <lineage>
        <taxon>Bacteria</taxon>
        <taxon>Pseudomonadati</taxon>
        <taxon>Pseudomonadota</taxon>
        <taxon>Gammaproteobacteria</taxon>
        <taxon>Enterobacterales</taxon>
        <taxon>Yersiniaceae</taxon>
        <taxon>Yersinia</taxon>
    </lineage>
</organism>
<dbReference type="SMART" id="SM00357">
    <property type="entry name" value="CSP"/>
    <property type="match status" value="1"/>
</dbReference>
<comment type="subcellular location">
    <subcellularLocation>
        <location evidence="1 4">Cytoplasm</location>
    </subcellularLocation>
</comment>
<keyword evidence="2" id="KW-0963">Cytoplasm</keyword>
<dbReference type="CDD" id="cd04458">
    <property type="entry name" value="CSP_CDS"/>
    <property type="match status" value="1"/>
</dbReference>
<proteinExistence type="predicted"/>
<dbReference type="PROSITE" id="PS51857">
    <property type="entry name" value="CSD_2"/>
    <property type="match status" value="1"/>
</dbReference>
<accession>A0A0H2YD48</accession>
<evidence type="ECO:0000256" key="2">
    <source>
        <dbReference type="ARBA" id="ARBA00022490"/>
    </source>
</evidence>
<evidence type="ECO:0000256" key="3">
    <source>
        <dbReference type="ARBA" id="ARBA00071026"/>
    </source>
</evidence>
<evidence type="ECO:0000313" key="6">
    <source>
        <dbReference type="EMBL" id="ABG15619.1"/>
    </source>
</evidence>
<dbReference type="FunFam" id="2.40.50.140:FF:000006">
    <property type="entry name" value="Cold shock protein CspC"/>
    <property type="match status" value="1"/>
</dbReference>
<dbReference type="PANTHER" id="PTHR11544">
    <property type="entry name" value="COLD SHOCK DOMAIN CONTAINING PROTEINS"/>
    <property type="match status" value="1"/>
</dbReference>